<keyword evidence="2" id="KW-1185">Reference proteome</keyword>
<accession>A0A7W6GUI1</accession>
<name>A0A7W6GUI1_9RHOB</name>
<comment type="caution">
    <text evidence="1">The sequence shown here is derived from an EMBL/GenBank/DDBJ whole genome shotgun (WGS) entry which is preliminary data.</text>
</comment>
<proteinExistence type="predicted"/>
<gene>
    <name evidence="1" type="ORF">GGQ68_003875</name>
</gene>
<organism evidence="1 2">
    <name type="scientific">Sagittula marina</name>
    <dbReference type="NCBI Taxonomy" id="943940"/>
    <lineage>
        <taxon>Bacteria</taxon>
        <taxon>Pseudomonadati</taxon>
        <taxon>Pseudomonadota</taxon>
        <taxon>Alphaproteobacteria</taxon>
        <taxon>Rhodobacterales</taxon>
        <taxon>Roseobacteraceae</taxon>
        <taxon>Sagittula</taxon>
    </lineage>
</organism>
<dbReference type="EMBL" id="JACIEJ010000010">
    <property type="protein sequence ID" value="MBB3987528.1"/>
    <property type="molecule type" value="Genomic_DNA"/>
</dbReference>
<sequence>MVSPCRGFDVSETCYRSSSELDDDNEQSADLLIDLTKSKKTWCFGLCLPHLRNDRRHRGNHKRVYRIYCDLELNLRP</sequence>
<dbReference type="Proteomes" id="UP000541426">
    <property type="component" value="Unassembled WGS sequence"/>
</dbReference>
<evidence type="ECO:0000313" key="1">
    <source>
        <dbReference type="EMBL" id="MBB3987528.1"/>
    </source>
</evidence>
<protein>
    <submittedName>
        <fullName evidence="1">Uncharacterized protein</fullName>
    </submittedName>
</protein>
<dbReference type="AlphaFoldDB" id="A0A7W6GUI1"/>
<evidence type="ECO:0000313" key="2">
    <source>
        <dbReference type="Proteomes" id="UP000541426"/>
    </source>
</evidence>
<reference evidence="1 2" key="1">
    <citation type="submission" date="2020-08" db="EMBL/GenBank/DDBJ databases">
        <title>Genomic Encyclopedia of Type Strains, Phase IV (KMG-IV): sequencing the most valuable type-strain genomes for metagenomic binning, comparative biology and taxonomic classification.</title>
        <authorList>
            <person name="Goeker M."/>
        </authorList>
    </citation>
    <scope>NUCLEOTIDE SEQUENCE [LARGE SCALE GENOMIC DNA]</scope>
    <source>
        <strain evidence="1 2">DSM 102235</strain>
    </source>
</reference>